<accession>A0A4R4ZEM2</accession>
<dbReference type="SUPFAM" id="SSF52540">
    <property type="entry name" value="P-loop containing nucleoside triphosphate hydrolases"/>
    <property type="match status" value="1"/>
</dbReference>
<evidence type="ECO:0000313" key="2">
    <source>
        <dbReference type="Proteomes" id="UP000295302"/>
    </source>
</evidence>
<dbReference type="Pfam" id="PF13238">
    <property type="entry name" value="AAA_18"/>
    <property type="match status" value="1"/>
</dbReference>
<keyword evidence="2" id="KW-1185">Reference proteome</keyword>
<protein>
    <submittedName>
        <fullName evidence="1">Uncharacterized protein</fullName>
    </submittedName>
</protein>
<dbReference type="AlphaFoldDB" id="A0A4R4ZEM2"/>
<evidence type="ECO:0000313" key="1">
    <source>
        <dbReference type="EMBL" id="TDD56953.1"/>
    </source>
</evidence>
<comment type="caution">
    <text evidence="1">The sequence shown here is derived from an EMBL/GenBank/DDBJ whole genome shotgun (WGS) entry which is preliminary data.</text>
</comment>
<proteinExistence type="predicted"/>
<dbReference type="EMBL" id="SMKQ01000002">
    <property type="protein sequence ID" value="TDD56953.1"/>
    <property type="molecule type" value="Genomic_DNA"/>
</dbReference>
<dbReference type="RefSeq" id="WP_132608279.1">
    <property type="nucleotide sequence ID" value="NZ_SMKQ01000002.1"/>
</dbReference>
<dbReference type="InterPro" id="IPR027417">
    <property type="entry name" value="P-loop_NTPase"/>
</dbReference>
<name>A0A4R4ZEM2_9ACTN</name>
<reference evidence="1 2" key="1">
    <citation type="submission" date="2019-03" db="EMBL/GenBank/DDBJ databases">
        <title>Draft genome sequences of novel Actinobacteria.</title>
        <authorList>
            <person name="Sahin N."/>
            <person name="Ay H."/>
            <person name="Saygin H."/>
        </authorList>
    </citation>
    <scope>NUCLEOTIDE SEQUENCE [LARGE SCALE GENOMIC DNA]</scope>
    <source>
        <strain evidence="1 2">CH32</strain>
    </source>
</reference>
<dbReference type="OrthoDB" id="3536539at2"/>
<gene>
    <name evidence="1" type="ORF">E1286_01210</name>
</gene>
<dbReference type="Proteomes" id="UP000295302">
    <property type="component" value="Unassembled WGS sequence"/>
</dbReference>
<dbReference type="Gene3D" id="3.40.50.300">
    <property type="entry name" value="P-loop containing nucleotide triphosphate hydrolases"/>
    <property type="match status" value="1"/>
</dbReference>
<organism evidence="1 2">
    <name type="scientific">Nonomuraea terrae</name>
    <dbReference type="NCBI Taxonomy" id="2530383"/>
    <lineage>
        <taxon>Bacteria</taxon>
        <taxon>Bacillati</taxon>
        <taxon>Actinomycetota</taxon>
        <taxon>Actinomycetes</taxon>
        <taxon>Streptosporangiales</taxon>
        <taxon>Streptosporangiaceae</taxon>
        <taxon>Nonomuraea</taxon>
    </lineage>
</organism>
<sequence length="166" mass="17929">MRILALTGPPAAGKSTVGRRLASARSRCAFVDVDDVRQLVIAGAAAPWEGAEGRRQRRLGALNAASLARNFAEAAIDVVIADVLNADALGVYRAALDDLLVVHLHASYERARERALTRPVHLTWDEFALLHREQEAMSGADAYLDTTDLTLRETVGRVLALWGTCG</sequence>